<evidence type="ECO:0000313" key="2">
    <source>
        <dbReference type="Proteomes" id="UP000606974"/>
    </source>
</evidence>
<accession>A0A8H7AK83</accession>
<protein>
    <submittedName>
        <fullName evidence="1">Uncharacterized protein</fullName>
    </submittedName>
</protein>
<dbReference type="Proteomes" id="UP000606974">
    <property type="component" value="Unassembled WGS sequence"/>
</dbReference>
<gene>
    <name evidence="1" type="ORF">GJ744_007892</name>
</gene>
<reference evidence="1" key="1">
    <citation type="submission" date="2020-02" db="EMBL/GenBank/DDBJ databases">
        <authorList>
            <person name="Palmer J.M."/>
        </authorList>
    </citation>
    <scope>NUCLEOTIDE SEQUENCE</scope>
    <source>
        <strain evidence="1">EPUS1.4</strain>
        <tissue evidence="1">Thallus</tissue>
    </source>
</reference>
<sequence>MDWKVGGRHVYTNIGYVEPTDRKQAFIPIPYSEDLSYQMTTHSPLSEPEILTRFTSASPQLSYYNIPNRCSNPILPSSS</sequence>
<organism evidence="1 2">
    <name type="scientific">Endocarpon pusillum</name>
    <dbReference type="NCBI Taxonomy" id="364733"/>
    <lineage>
        <taxon>Eukaryota</taxon>
        <taxon>Fungi</taxon>
        <taxon>Dikarya</taxon>
        <taxon>Ascomycota</taxon>
        <taxon>Pezizomycotina</taxon>
        <taxon>Eurotiomycetes</taxon>
        <taxon>Chaetothyriomycetidae</taxon>
        <taxon>Verrucariales</taxon>
        <taxon>Verrucariaceae</taxon>
        <taxon>Endocarpon</taxon>
    </lineage>
</organism>
<dbReference type="EMBL" id="JAACFV010000040">
    <property type="protein sequence ID" value="KAF7509492.1"/>
    <property type="molecule type" value="Genomic_DNA"/>
</dbReference>
<proteinExistence type="predicted"/>
<comment type="caution">
    <text evidence="1">The sequence shown here is derived from an EMBL/GenBank/DDBJ whole genome shotgun (WGS) entry which is preliminary data.</text>
</comment>
<dbReference type="AlphaFoldDB" id="A0A8H7AK83"/>
<evidence type="ECO:0000313" key="1">
    <source>
        <dbReference type="EMBL" id="KAF7509492.1"/>
    </source>
</evidence>
<name>A0A8H7AK83_9EURO</name>
<keyword evidence="2" id="KW-1185">Reference proteome</keyword>